<evidence type="ECO:0000313" key="3">
    <source>
        <dbReference type="Proteomes" id="UP001634007"/>
    </source>
</evidence>
<dbReference type="Proteomes" id="UP001634007">
    <property type="component" value="Unassembled WGS sequence"/>
</dbReference>
<dbReference type="AlphaFoldDB" id="A0ABD3LPB7"/>
<comment type="caution">
    <text evidence="2">The sequence shown here is derived from an EMBL/GenBank/DDBJ whole genome shotgun (WGS) entry which is preliminary data.</text>
</comment>
<feature type="compositionally biased region" description="Basic and acidic residues" evidence="1">
    <location>
        <begin position="197"/>
        <end position="208"/>
    </location>
</feature>
<proteinExistence type="predicted"/>
<evidence type="ECO:0000256" key="1">
    <source>
        <dbReference type="SAM" id="MobiDB-lite"/>
    </source>
</evidence>
<organism evidence="2 3">
    <name type="scientific">Eucalyptus globulus</name>
    <name type="common">Tasmanian blue gum</name>
    <dbReference type="NCBI Taxonomy" id="34317"/>
    <lineage>
        <taxon>Eukaryota</taxon>
        <taxon>Viridiplantae</taxon>
        <taxon>Streptophyta</taxon>
        <taxon>Embryophyta</taxon>
        <taxon>Tracheophyta</taxon>
        <taxon>Spermatophyta</taxon>
        <taxon>Magnoliopsida</taxon>
        <taxon>eudicotyledons</taxon>
        <taxon>Gunneridae</taxon>
        <taxon>Pentapetalae</taxon>
        <taxon>rosids</taxon>
        <taxon>malvids</taxon>
        <taxon>Myrtales</taxon>
        <taxon>Myrtaceae</taxon>
        <taxon>Myrtoideae</taxon>
        <taxon>Eucalypteae</taxon>
        <taxon>Eucalyptus</taxon>
    </lineage>
</organism>
<feature type="region of interest" description="Disordered" evidence="1">
    <location>
        <begin position="161"/>
        <end position="213"/>
    </location>
</feature>
<protein>
    <submittedName>
        <fullName evidence="2">Uncharacterized protein</fullName>
    </submittedName>
</protein>
<reference evidence="2 3" key="1">
    <citation type="submission" date="2024-11" db="EMBL/GenBank/DDBJ databases">
        <title>Chromosome-level genome assembly of Eucalyptus globulus Labill. provides insights into its genome evolution.</title>
        <authorList>
            <person name="Li X."/>
        </authorList>
    </citation>
    <scope>NUCLEOTIDE SEQUENCE [LARGE SCALE GENOMIC DNA]</scope>
    <source>
        <strain evidence="2">CL2024</strain>
        <tissue evidence="2">Fresh tender leaves</tissue>
    </source>
</reference>
<keyword evidence="3" id="KW-1185">Reference proteome</keyword>
<evidence type="ECO:0000313" key="2">
    <source>
        <dbReference type="EMBL" id="KAL3753579.1"/>
    </source>
</evidence>
<dbReference type="EMBL" id="JBJKBG010000001">
    <property type="protein sequence ID" value="KAL3753579.1"/>
    <property type="molecule type" value="Genomic_DNA"/>
</dbReference>
<name>A0ABD3LPB7_EUCGL</name>
<gene>
    <name evidence="2" type="ORF">ACJRO7_000912</name>
</gene>
<feature type="compositionally biased region" description="Basic residues" evidence="1">
    <location>
        <begin position="165"/>
        <end position="174"/>
    </location>
</feature>
<feature type="compositionally biased region" description="Basic and acidic residues" evidence="1">
    <location>
        <begin position="175"/>
        <end position="189"/>
    </location>
</feature>
<accession>A0ABD3LPB7</accession>
<sequence length="226" mass="25074">MASGDSGVTRRAWDVVRLALLWPRRGGAFRRLIAVKFRLAVAGFVKSIGGGERELSFDKTLVFHVKMHRPGASKRSRFRLPRIPCISPDVDFEYGFFDGDWERKSPVAVEDGGECRCGGGGRGGCGSAAAWFVRRRAPSFAGGAARRRGRTNEKILALAQMQGRPTRRMRKQRRWRDSSDGGSVSDRRRSGGQSNRARVERKNGERESPTLPFKLIVREGSVVGPS</sequence>